<dbReference type="PANTHER" id="PTHR34387:SF1">
    <property type="entry name" value="PERIPLASMIC IMMUNOGENIC PROTEIN"/>
    <property type="match status" value="1"/>
</dbReference>
<feature type="chain" id="PRO_5046728060" evidence="1">
    <location>
        <begin position="23"/>
        <end position="238"/>
    </location>
</feature>
<dbReference type="InterPro" id="IPR052022">
    <property type="entry name" value="26kDa_periplasmic_antigen"/>
</dbReference>
<gene>
    <name evidence="2" type="ORF">GCM10023183_29680</name>
</gene>
<reference evidence="3" key="1">
    <citation type="journal article" date="2019" name="Int. J. Syst. Evol. Microbiol.">
        <title>The Global Catalogue of Microorganisms (GCM) 10K type strain sequencing project: providing services to taxonomists for standard genome sequencing and annotation.</title>
        <authorList>
            <consortium name="The Broad Institute Genomics Platform"/>
            <consortium name="The Broad Institute Genome Sequencing Center for Infectious Disease"/>
            <person name="Wu L."/>
            <person name="Ma J."/>
        </authorList>
    </citation>
    <scope>NUCLEOTIDE SEQUENCE [LARGE SCALE GENOMIC DNA]</scope>
    <source>
        <strain evidence="3">JCM 17917</strain>
    </source>
</reference>
<evidence type="ECO:0000256" key="1">
    <source>
        <dbReference type="SAM" id="SignalP"/>
    </source>
</evidence>
<organism evidence="2 3">
    <name type="scientific">Nibribacter koreensis</name>
    <dbReference type="NCBI Taxonomy" id="1084519"/>
    <lineage>
        <taxon>Bacteria</taxon>
        <taxon>Pseudomonadati</taxon>
        <taxon>Bacteroidota</taxon>
        <taxon>Cytophagia</taxon>
        <taxon>Cytophagales</taxon>
        <taxon>Hymenobacteraceae</taxon>
        <taxon>Nibribacter</taxon>
    </lineage>
</organism>
<dbReference type="EMBL" id="BAABGX010000002">
    <property type="protein sequence ID" value="GAA4311124.1"/>
    <property type="molecule type" value="Genomic_DNA"/>
</dbReference>
<dbReference type="PANTHER" id="PTHR34387">
    <property type="entry name" value="SLR1258 PROTEIN"/>
    <property type="match status" value="1"/>
</dbReference>
<dbReference type="Gene3D" id="3.30.110.170">
    <property type="entry name" value="Protein of unknown function (DUF541), domain 1"/>
    <property type="match status" value="1"/>
</dbReference>
<dbReference type="Proteomes" id="UP001501844">
    <property type="component" value="Unassembled WGS sequence"/>
</dbReference>
<keyword evidence="1" id="KW-0732">Signal</keyword>
<dbReference type="Gene3D" id="3.30.70.2970">
    <property type="entry name" value="Protein of unknown function (DUF541), domain 2"/>
    <property type="match status" value="1"/>
</dbReference>
<name>A0ABP8FUB4_9BACT</name>
<dbReference type="Pfam" id="PF04402">
    <property type="entry name" value="SIMPL"/>
    <property type="match status" value="1"/>
</dbReference>
<dbReference type="RefSeq" id="WP_345167759.1">
    <property type="nucleotide sequence ID" value="NZ_BAABGX010000002.1"/>
</dbReference>
<feature type="signal peptide" evidence="1">
    <location>
        <begin position="1"/>
        <end position="22"/>
    </location>
</feature>
<evidence type="ECO:0000313" key="2">
    <source>
        <dbReference type="EMBL" id="GAA4311124.1"/>
    </source>
</evidence>
<accession>A0ABP8FUB4</accession>
<evidence type="ECO:0000313" key="3">
    <source>
        <dbReference type="Proteomes" id="UP001501844"/>
    </source>
</evidence>
<proteinExistence type="predicted"/>
<keyword evidence="3" id="KW-1185">Reference proteome</keyword>
<protein>
    <submittedName>
        <fullName evidence="2">SIMPL domain-containing protein</fullName>
    </submittedName>
</protein>
<comment type="caution">
    <text evidence="2">The sequence shown here is derived from an EMBL/GenBank/DDBJ whole genome shotgun (WGS) entry which is preliminary data.</text>
</comment>
<dbReference type="InterPro" id="IPR007497">
    <property type="entry name" value="SIMPL/DUF541"/>
</dbReference>
<sequence>MKKLLPLLSIALLSVLSLQSQAQNVLPPLVTVNGTGEVKVKPDQITFNVGVEVREKTLEEARKVADQRTAALIAYLKKSGIDEKQIQTAYLSLQPMYTGEYGQSTPQFYMATRTLSVTLKKLDKFDEVMAGTYKAGANRVDGIYYTSSQLLKHQEEARSKAVQQAKQKATQLAGDLGAKVGRVYNINEGGGQGPMPIYAKMGNQRMMAESMAGDASGTTLAAGEIIINASVEVSFLLE</sequence>